<proteinExistence type="predicted"/>
<evidence type="ECO:0000313" key="1">
    <source>
        <dbReference type="EMBL" id="KAF2897662.1"/>
    </source>
</evidence>
<dbReference type="Proteomes" id="UP000801492">
    <property type="component" value="Unassembled WGS sequence"/>
</dbReference>
<protein>
    <submittedName>
        <fullName evidence="1">Uncharacterized protein</fullName>
    </submittedName>
</protein>
<accession>A0A8K0D5Z9</accession>
<dbReference type="EMBL" id="VTPC01003989">
    <property type="protein sequence ID" value="KAF2897662.1"/>
    <property type="molecule type" value="Genomic_DNA"/>
</dbReference>
<name>A0A8K0D5Z9_IGNLU</name>
<dbReference type="OrthoDB" id="7330611at2759"/>
<organism evidence="1 2">
    <name type="scientific">Ignelater luminosus</name>
    <name type="common">Cucubano</name>
    <name type="synonym">Pyrophorus luminosus</name>
    <dbReference type="NCBI Taxonomy" id="2038154"/>
    <lineage>
        <taxon>Eukaryota</taxon>
        <taxon>Metazoa</taxon>
        <taxon>Ecdysozoa</taxon>
        <taxon>Arthropoda</taxon>
        <taxon>Hexapoda</taxon>
        <taxon>Insecta</taxon>
        <taxon>Pterygota</taxon>
        <taxon>Neoptera</taxon>
        <taxon>Endopterygota</taxon>
        <taxon>Coleoptera</taxon>
        <taxon>Polyphaga</taxon>
        <taxon>Elateriformia</taxon>
        <taxon>Elateroidea</taxon>
        <taxon>Elateridae</taxon>
        <taxon>Agrypninae</taxon>
        <taxon>Pyrophorini</taxon>
        <taxon>Ignelater</taxon>
    </lineage>
</organism>
<dbReference type="AlphaFoldDB" id="A0A8K0D5Z9"/>
<dbReference type="PANTHER" id="PTHR45749">
    <property type="match status" value="1"/>
</dbReference>
<reference evidence="1" key="1">
    <citation type="submission" date="2019-08" db="EMBL/GenBank/DDBJ databases">
        <title>The genome of the North American firefly Photinus pyralis.</title>
        <authorList>
            <consortium name="Photinus pyralis genome working group"/>
            <person name="Fallon T.R."/>
            <person name="Sander Lower S.E."/>
            <person name="Weng J.-K."/>
        </authorList>
    </citation>
    <scope>NUCLEOTIDE SEQUENCE</scope>
    <source>
        <strain evidence="1">TRF0915ILg1</strain>
        <tissue evidence="1">Whole body</tissue>
    </source>
</reference>
<dbReference type="PANTHER" id="PTHR45749:SF35">
    <property type="entry name" value="AC-LIKE TRANSPOSASE-RELATED"/>
    <property type="match status" value="1"/>
</dbReference>
<gene>
    <name evidence="1" type="ORF">ILUMI_08513</name>
</gene>
<comment type="caution">
    <text evidence="1">The sequence shown here is derived from an EMBL/GenBank/DDBJ whole genome shotgun (WGS) entry which is preliminary data.</text>
</comment>
<evidence type="ECO:0000313" key="2">
    <source>
        <dbReference type="Proteomes" id="UP000801492"/>
    </source>
</evidence>
<sequence>MDMEMQHWREVLKRIMPIIILLAVRGTTEHFFQPNNRNFLKLVELLSERNPIMEEHIRRVQREFDKCLSIIVDCTPDVVSHIEQLSLTIRVVARNSIQNKYEVEKFLIGFFEGSASTGEASSSSKLGRAKKYVSQLFLKPLNATRWSSRVDALKPLRSQLCEIYDALFQIIEDVNRDAETKVKARGTKFPAETEVRARRKKRQFDYEEAVDEPLTEENKFKK</sequence>
<keyword evidence="2" id="KW-1185">Reference proteome</keyword>